<feature type="compositionally biased region" description="Polar residues" evidence="2">
    <location>
        <begin position="564"/>
        <end position="576"/>
    </location>
</feature>
<sequence>MTSSLRTLSLSGAAVFLMQIAAVWGQAEMPPLCATLGINATFWRKDGSLYAPNTPPYYDEYPFSMPPDTYLAQRPADEELVVNTINFGDDSPRSGGWDSWPGDYNDTYFVAVFESYIELTEGGEYTFYLSNSDQGELTLSKDNITQRAILGAAWSDYEEDMQGTTLILEYDLVPTRYLMRIKYHKASPIDAFGPPYVRLEWTYSDASNSTNNSMTPLDRQIVPDTYFYLNQMCEGLMTPPATAPVPVTKPVSYGYGGYGAPSTTSYGGIASAAAPGPSMDMGMASELAPETAPMGMGAPVIPRKPAPVGPAPKPRRNIPRAVGDAGEAPDSAPAGEAAPTMGVNPMGKPMAKAAAPAPSMGPHHHKKHHVSHKKPAHKPAMAPTMGVLPPPGTPGSYCPAPAIHYHISYNCCPTKGGAYGTTASPPMSSTDPDSPMACGTHYDLIPVAQAAPVPALLPVPHRSLAEIQEEPEEGFEIEGELVDDDLDELERQEEEGEWVEDDREAIIVEAYDGDQQSEDNAEVQAMMSMMAEKAQEEEAEAEAAQMLANDAKFWRDQAAWESTGGLQSSGDANIQQEGVKGAESGKPENAETSSSSAAQNQAWSTGLFGGPRKGAPEASGSTAGQTNGSGHSSSLWQYLMHYSTSHDQGPAEVVS</sequence>
<keyword evidence="3" id="KW-0732">Signal</keyword>
<evidence type="ECO:0000313" key="6">
    <source>
        <dbReference type="Proteomes" id="UP001485043"/>
    </source>
</evidence>
<dbReference type="Proteomes" id="UP001485043">
    <property type="component" value="Unassembled WGS sequence"/>
</dbReference>
<dbReference type="AlphaFoldDB" id="A0AAW1T713"/>
<evidence type="ECO:0000259" key="4">
    <source>
        <dbReference type="PROSITE" id="PS51820"/>
    </source>
</evidence>
<dbReference type="EMBL" id="JALJOV010000293">
    <property type="protein sequence ID" value="KAK9865013.1"/>
    <property type="molecule type" value="Genomic_DNA"/>
</dbReference>
<keyword evidence="6" id="KW-1185">Reference proteome</keyword>
<accession>A0AAW1T713</accession>
<keyword evidence="1" id="KW-0175">Coiled coil</keyword>
<feature type="compositionally biased region" description="Low complexity" evidence="2">
    <location>
        <begin position="345"/>
        <end position="361"/>
    </location>
</feature>
<evidence type="ECO:0000256" key="1">
    <source>
        <dbReference type="SAM" id="Coils"/>
    </source>
</evidence>
<dbReference type="InterPro" id="IPR037524">
    <property type="entry name" value="PA14/GLEYA"/>
</dbReference>
<gene>
    <name evidence="5" type="ORF">WJX84_007403</name>
</gene>
<dbReference type="PROSITE" id="PS51820">
    <property type="entry name" value="PA14"/>
    <property type="match status" value="1"/>
</dbReference>
<protein>
    <recommendedName>
        <fullName evidence="4">PA14 domain-containing protein</fullName>
    </recommendedName>
</protein>
<reference evidence="5 6" key="1">
    <citation type="journal article" date="2024" name="Nat. Commun.">
        <title>Phylogenomics reveals the evolutionary origins of lichenization in chlorophyte algae.</title>
        <authorList>
            <person name="Puginier C."/>
            <person name="Libourel C."/>
            <person name="Otte J."/>
            <person name="Skaloud P."/>
            <person name="Haon M."/>
            <person name="Grisel S."/>
            <person name="Petersen M."/>
            <person name="Berrin J.G."/>
            <person name="Delaux P.M."/>
            <person name="Dal Grande F."/>
            <person name="Keller J."/>
        </authorList>
    </citation>
    <scope>NUCLEOTIDE SEQUENCE [LARGE SCALE GENOMIC DNA]</scope>
    <source>
        <strain evidence="5 6">SAG 2523</strain>
    </source>
</reference>
<feature type="coiled-coil region" evidence="1">
    <location>
        <begin position="520"/>
        <end position="549"/>
    </location>
</feature>
<feature type="compositionally biased region" description="Polar residues" evidence="2">
    <location>
        <begin position="619"/>
        <end position="633"/>
    </location>
</feature>
<name>A0AAW1T713_9CHLO</name>
<organism evidence="5 6">
    <name type="scientific">Apatococcus fuscideae</name>
    <dbReference type="NCBI Taxonomy" id="2026836"/>
    <lineage>
        <taxon>Eukaryota</taxon>
        <taxon>Viridiplantae</taxon>
        <taxon>Chlorophyta</taxon>
        <taxon>core chlorophytes</taxon>
        <taxon>Trebouxiophyceae</taxon>
        <taxon>Chlorellales</taxon>
        <taxon>Chlorellaceae</taxon>
        <taxon>Apatococcus</taxon>
    </lineage>
</organism>
<feature type="region of interest" description="Disordered" evidence="2">
    <location>
        <begin position="306"/>
        <end position="379"/>
    </location>
</feature>
<feature type="domain" description="PA14" evidence="4">
    <location>
        <begin position="48"/>
        <end position="218"/>
    </location>
</feature>
<evidence type="ECO:0000256" key="3">
    <source>
        <dbReference type="SAM" id="SignalP"/>
    </source>
</evidence>
<comment type="caution">
    <text evidence="5">The sequence shown here is derived from an EMBL/GenBank/DDBJ whole genome shotgun (WGS) entry which is preliminary data.</text>
</comment>
<feature type="compositionally biased region" description="Low complexity" evidence="2">
    <location>
        <begin position="590"/>
        <end position="605"/>
    </location>
</feature>
<feature type="signal peptide" evidence="3">
    <location>
        <begin position="1"/>
        <end position="25"/>
    </location>
</feature>
<feature type="region of interest" description="Disordered" evidence="2">
    <location>
        <begin position="558"/>
        <end position="633"/>
    </location>
</feature>
<evidence type="ECO:0000256" key="2">
    <source>
        <dbReference type="SAM" id="MobiDB-lite"/>
    </source>
</evidence>
<proteinExistence type="predicted"/>
<feature type="chain" id="PRO_5043542211" description="PA14 domain-containing protein" evidence="3">
    <location>
        <begin position="26"/>
        <end position="655"/>
    </location>
</feature>
<evidence type="ECO:0000313" key="5">
    <source>
        <dbReference type="EMBL" id="KAK9865013.1"/>
    </source>
</evidence>
<feature type="compositionally biased region" description="Basic residues" evidence="2">
    <location>
        <begin position="362"/>
        <end position="377"/>
    </location>
</feature>